<protein>
    <submittedName>
        <fullName evidence="8">Mycinamicin IV hydroxylase/epoxidase</fullName>
        <ecNumber evidence="8">1.14.-.-</ecNumber>
    </submittedName>
</protein>
<dbReference type="InterPro" id="IPR002397">
    <property type="entry name" value="Cyt_P450_B"/>
</dbReference>
<sequence length="253" mass="27598">MAAWEQLDAYVGDSIDRRRQYLGDDLTSQLIRAEDDGERFTRDELVNLVAVLLNAGTDTTRNQLAAAVQILADHPGQWSLLVEHPELAPRAVEELIRYFPIAFSSVRVAVDDVEFDDVRIPAGTCVIASTAAANRDPAVYDEPDRLDITRQGPAPMLTFGGAGHYCLGAHLARVELAEALIIVTRLMPHARRSGPVTWKPIAGISGPTALPVEFDARHMRRVAKPGAVPRTATDRGPRFGNSARAHGRAERPA</sequence>
<evidence type="ECO:0000313" key="8">
    <source>
        <dbReference type="EMBL" id="VBA54842.1"/>
    </source>
</evidence>
<accession>A0A498QXT1</accession>
<dbReference type="GO" id="GO:0020037">
    <property type="term" value="F:heme binding"/>
    <property type="evidence" value="ECO:0007669"/>
    <property type="project" value="InterPro"/>
</dbReference>
<evidence type="ECO:0000256" key="5">
    <source>
        <dbReference type="ARBA" id="ARBA00023004"/>
    </source>
</evidence>
<keyword evidence="3" id="KW-0479">Metal-binding</keyword>
<evidence type="ECO:0000256" key="3">
    <source>
        <dbReference type="ARBA" id="ARBA00022723"/>
    </source>
</evidence>
<dbReference type="Proteomes" id="UP000268285">
    <property type="component" value="Unassembled WGS sequence"/>
</dbReference>
<keyword evidence="6" id="KW-0503">Monooxygenase</keyword>
<keyword evidence="5" id="KW-0408">Iron</keyword>
<feature type="region of interest" description="Disordered" evidence="7">
    <location>
        <begin position="223"/>
        <end position="253"/>
    </location>
</feature>
<dbReference type="PANTHER" id="PTHR46696:SF1">
    <property type="entry name" value="CYTOCHROME P450 YJIB-RELATED"/>
    <property type="match status" value="1"/>
</dbReference>
<reference evidence="8 9" key="1">
    <citation type="submission" date="2018-09" db="EMBL/GenBank/DDBJ databases">
        <authorList>
            <person name="Tagini F."/>
        </authorList>
    </citation>
    <scope>NUCLEOTIDE SEQUENCE [LARGE SCALE GENOMIC DNA]</scope>
    <source>
        <strain evidence="8 9">MK142</strain>
    </source>
</reference>
<dbReference type="EC" id="1.14.-.-" evidence="8"/>
<dbReference type="AlphaFoldDB" id="A0A498QXT1"/>
<evidence type="ECO:0000256" key="4">
    <source>
        <dbReference type="ARBA" id="ARBA00023002"/>
    </source>
</evidence>
<dbReference type="GO" id="GO:0004497">
    <property type="term" value="F:monooxygenase activity"/>
    <property type="evidence" value="ECO:0007669"/>
    <property type="project" value="UniProtKB-KW"/>
</dbReference>
<keyword evidence="9" id="KW-1185">Reference proteome</keyword>
<dbReference type="GO" id="GO:0016705">
    <property type="term" value="F:oxidoreductase activity, acting on paired donors, with incorporation or reduction of molecular oxygen"/>
    <property type="evidence" value="ECO:0007669"/>
    <property type="project" value="InterPro"/>
</dbReference>
<organism evidence="8 9">
    <name type="scientific">Mycobacterium pseudokansasii</name>
    <dbReference type="NCBI Taxonomy" id="2341080"/>
    <lineage>
        <taxon>Bacteria</taxon>
        <taxon>Bacillati</taxon>
        <taxon>Actinomycetota</taxon>
        <taxon>Actinomycetes</taxon>
        <taxon>Mycobacteriales</taxon>
        <taxon>Mycobacteriaceae</taxon>
        <taxon>Mycobacterium</taxon>
    </lineage>
</organism>
<name>A0A498QXT1_9MYCO</name>
<evidence type="ECO:0000256" key="2">
    <source>
        <dbReference type="ARBA" id="ARBA00022617"/>
    </source>
</evidence>
<dbReference type="Pfam" id="PF00067">
    <property type="entry name" value="p450"/>
    <property type="match status" value="1"/>
</dbReference>
<dbReference type="GO" id="GO:0005506">
    <property type="term" value="F:iron ion binding"/>
    <property type="evidence" value="ECO:0007669"/>
    <property type="project" value="InterPro"/>
</dbReference>
<evidence type="ECO:0000313" key="9">
    <source>
        <dbReference type="Proteomes" id="UP000268285"/>
    </source>
</evidence>
<dbReference type="EMBL" id="UPHU01000001">
    <property type="protein sequence ID" value="VBA54842.1"/>
    <property type="molecule type" value="Genomic_DNA"/>
</dbReference>
<dbReference type="SUPFAM" id="SSF48264">
    <property type="entry name" value="Cytochrome P450"/>
    <property type="match status" value="1"/>
</dbReference>
<comment type="similarity">
    <text evidence="1">Belongs to the cytochrome P450 family.</text>
</comment>
<dbReference type="PANTHER" id="PTHR46696">
    <property type="entry name" value="P450, PUTATIVE (EUROFUNG)-RELATED"/>
    <property type="match status" value="1"/>
</dbReference>
<dbReference type="InterPro" id="IPR001128">
    <property type="entry name" value="Cyt_P450"/>
</dbReference>
<keyword evidence="4 8" id="KW-0560">Oxidoreductase</keyword>
<evidence type="ECO:0000256" key="7">
    <source>
        <dbReference type="SAM" id="MobiDB-lite"/>
    </source>
</evidence>
<proteinExistence type="inferred from homology"/>
<dbReference type="InterPro" id="IPR036396">
    <property type="entry name" value="Cyt_P450_sf"/>
</dbReference>
<dbReference type="PRINTS" id="PR00385">
    <property type="entry name" value="P450"/>
</dbReference>
<dbReference type="Gene3D" id="1.10.630.10">
    <property type="entry name" value="Cytochrome P450"/>
    <property type="match status" value="1"/>
</dbReference>
<gene>
    <name evidence="8" type="primary">mycG_2</name>
    <name evidence="8" type="ORF">LAUMK142_04837</name>
</gene>
<dbReference type="PRINTS" id="PR00359">
    <property type="entry name" value="BP450"/>
</dbReference>
<evidence type="ECO:0000256" key="1">
    <source>
        <dbReference type="ARBA" id="ARBA00010617"/>
    </source>
</evidence>
<evidence type="ECO:0000256" key="6">
    <source>
        <dbReference type="ARBA" id="ARBA00023033"/>
    </source>
</evidence>
<keyword evidence="2" id="KW-0349">Heme</keyword>